<dbReference type="EMBL" id="HADZ01008006">
    <property type="protein sequence ID" value="SBP71947.1"/>
    <property type="molecule type" value="Transcribed_RNA"/>
</dbReference>
<dbReference type="AlphaFoldDB" id="A0A1A8BW88"/>
<feature type="region of interest" description="Disordered" evidence="1">
    <location>
        <begin position="37"/>
        <end position="74"/>
    </location>
</feature>
<reference evidence="2" key="1">
    <citation type="submission" date="2016-05" db="EMBL/GenBank/DDBJ databases">
        <authorList>
            <person name="Lavstsen T."/>
            <person name="Jespersen J.S."/>
        </authorList>
    </citation>
    <scope>NUCLEOTIDE SEQUENCE</scope>
    <source>
        <tissue evidence="2">Brain</tissue>
    </source>
</reference>
<sequence>THTHTELYMQGEVDSGSCCGFMGDSVIRIILSAHPNPLKPSLPLHQSNGLAPSPTNTSPPTASQKDPLSAGGQVSGLNSLLAQCQRL</sequence>
<name>A0A1A8BW88_NOTKA</name>
<reference evidence="2" key="2">
    <citation type="submission" date="2016-06" db="EMBL/GenBank/DDBJ databases">
        <title>The genome of a short-lived fish provides insights into sex chromosome evolution and the genetic control of aging.</title>
        <authorList>
            <person name="Reichwald K."/>
            <person name="Felder M."/>
            <person name="Petzold A."/>
            <person name="Koch P."/>
            <person name="Groth M."/>
            <person name="Platzer M."/>
        </authorList>
    </citation>
    <scope>NUCLEOTIDE SEQUENCE</scope>
    <source>
        <tissue evidence="2">Brain</tissue>
    </source>
</reference>
<proteinExistence type="predicted"/>
<feature type="non-terminal residue" evidence="2">
    <location>
        <position position="1"/>
    </location>
</feature>
<feature type="compositionally biased region" description="Low complexity" evidence="1">
    <location>
        <begin position="51"/>
        <end position="63"/>
    </location>
</feature>
<keyword evidence="2" id="KW-0472">Membrane</keyword>
<accession>A0A1A8BW88</accession>
<evidence type="ECO:0000313" key="2">
    <source>
        <dbReference type="EMBL" id="SBP71947.1"/>
    </source>
</evidence>
<gene>
    <name evidence="2" type="primary">PRRT2</name>
</gene>
<protein>
    <submittedName>
        <fullName evidence="2">Proline-rich transmembrane protein 2</fullName>
    </submittedName>
</protein>
<organism evidence="2">
    <name type="scientific">Nothobranchius kadleci</name>
    <name type="common">African annual killifish</name>
    <dbReference type="NCBI Taxonomy" id="1051664"/>
    <lineage>
        <taxon>Eukaryota</taxon>
        <taxon>Metazoa</taxon>
        <taxon>Chordata</taxon>
        <taxon>Craniata</taxon>
        <taxon>Vertebrata</taxon>
        <taxon>Euteleostomi</taxon>
        <taxon>Actinopterygii</taxon>
        <taxon>Neopterygii</taxon>
        <taxon>Teleostei</taxon>
        <taxon>Neoteleostei</taxon>
        <taxon>Acanthomorphata</taxon>
        <taxon>Ovalentaria</taxon>
        <taxon>Atherinomorphae</taxon>
        <taxon>Cyprinodontiformes</taxon>
        <taxon>Nothobranchiidae</taxon>
        <taxon>Nothobranchius</taxon>
    </lineage>
</organism>
<keyword evidence="2" id="KW-0812">Transmembrane</keyword>
<evidence type="ECO:0000256" key="1">
    <source>
        <dbReference type="SAM" id="MobiDB-lite"/>
    </source>
</evidence>